<dbReference type="GO" id="GO:0006813">
    <property type="term" value="P:potassium ion transport"/>
    <property type="evidence" value="ECO:0007669"/>
    <property type="project" value="InterPro"/>
</dbReference>
<dbReference type="PANTHER" id="PTHR11645:SF58">
    <property type="entry name" value="NADP-DEPENDENT OXIDOREDUCTASE DOMAIN-CONTAINING PROTEIN 1"/>
    <property type="match status" value="1"/>
</dbReference>
<evidence type="ECO:0000259" key="2">
    <source>
        <dbReference type="Pfam" id="PF02254"/>
    </source>
</evidence>
<dbReference type="Proteomes" id="UP000195570">
    <property type="component" value="Unassembled WGS sequence"/>
</dbReference>
<feature type="compositionally biased region" description="Basic and acidic residues" evidence="1">
    <location>
        <begin position="287"/>
        <end position="322"/>
    </location>
</feature>
<dbReference type="GO" id="GO:0004735">
    <property type="term" value="F:pyrroline-5-carboxylate reductase activity"/>
    <property type="evidence" value="ECO:0007669"/>
    <property type="project" value="TreeGrafter"/>
</dbReference>
<dbReference type="GO" id="GO:0055129">
    <property type="term" value="P:L-proline biosynthetic process"/>
    <property type="evidence" value="ECO:0007669"/>
    <property type="project" value="TreeGrafter"/>
</dbReference>
<feature type="region of interest" description="Disordered" evidence="1">
    <location>
        <begin position="586"/>
        <end position="610"/>
    </location>
</feature>
<evidence type="ECO:0000313" key="3">
    <source>
        <dbReference type="EMBL" id="SCU67163.1"/>
    </source>
</evidence>
<feature type="region of interest" description="Disordered" evidence="1">
    <location>
        <begin position="263"/>
        <end position="322"/>
    </location>
</feature>
<dbReference type="GeneID" id="92382433"/>
<keyword evidence="4" id="KW-1185">Reference proteome</keyword>
<sequence>MQEDVKHLLCGVVDGSCVDPTMNPLITGAPLAVSALAQQCLYTCYAVSSNHAVIGDKSSNFWRVLRYVERVRDKYVESETLPPPPPLRLRNSCTYETTGGDNSAAAGACGSEIGGIGGVVFKVAPSCSDLETSDQSFHYSPLAPFKQGRVRKQLLPPLEFRVVVVGGGRVGRAIVELLLRVRELVHPSRVTIVTQRPEAVACFAAQGVQCVAKDAGRQALMQCHVLIIACQQSQFHDFAKIYCPRCSLTPAAVGLVDNEAAGGSRTDEVDEVGGAVKDRRRPRKRTLRDVVEKWRTMETSERGSSRKNVKDSPGESSRKDEPLTRLLRPDAIVFSCCVALPAHKIASDLGHLYPLVVRARINLKSVRGLAQDIQTVKAVLHDDYVKRLQSEGNTFLTRLTLIQQSAKGGGKQAELLRLVKAAHERHGDLTSSNLSGGMGNTLESLPCLGLGDSFARMDSTNPLQSRQSKGGGVLDLKNMLPTTNNENPMFVVHMWRALRSLSVVQALNFTRTDQRSFIYLGSMGPLLACTLVVLPTNTQRAIVSGIETYLDDSFRYYQNRVATDGVNDDDIAPFILLRVNQRHVPAFDSDDDEDEGCGSSSPTEETLTPAQPFLERELRRLVARFPTVFKSTKIVLQQLLSVYKMVACSANSP</sequence>
<dbReference type="InterPro" id="IPR003148">
    <property type="entry name" value="RCK_N"/>
</dbReference>
<dbReference type="Pfam" id="PF02254">
    <property type="entry name" value="TrkA_N"/>
    <property type="match status" value="1"/>
</dbReference>
<dbReference type="SUPFAM" id="SSF51735">
    <property type="entry name" value="NAD(P)-binding Rossmann-fold domains"/>
    <property type="match status" value="1"/>
</dbReference>
<evidence type="ECO:0000256" key="1">
    <source>
        <dbReference type="SAM" id="MobiDB-lite"/>
    </source>
</evidence>
<dbReference type="AlphaFoldDB" id="A0A1G4I5H9"/>
<dbReference type="VEuPathDB" id="TriTrypDB:TEOVI_000849900"/>
<dbReference type="PANTHER" id="PTHR11645">
    <property type="entry name" value="PYRROLINE-5-CARBOXYLATE REDUCTASE"/>
    <property type="match status" value="1"/>
</dbReference>
<protein>
    <submittedName>
        <fullName evidence="3">TrkA-N domain containing protein, putative</fullName>
    </submittedName>
</protein>
<gene>
    <name evidence="3" type="ORF">TEOVI_000849900</name>
</gene>
<comment type="caution">
    <text evidence="3">The sequence shown here is derived from an EMBL/GenBank/DDBJ whole genome shotgun (WGS) entry which is preliminary data.</text>
</comment>
<dbReference type="EMBL" id="CZPT02000696">
    <property type="protein sequence ID" value="SCU67163.1"/>
    <property type="molecule type" value="Genomic_DNA"/>
</dbReference>
<evidence type="ECO:0000313" key="4">
    <source>
        <dbReference type="Proteomes" id="UP000195570"/>
    </source>
</evidence>
<proteinExistence type="predicted"/>
<dbReference type="InterPro" id="IPR036291">
    <property type="entry name" value="NAD(P)-bd_dom_sf"/>
</dbReference>
<organism evidence="3 4">
    <name type="scientific">Trypanosoma equiperdum</name>
    <dbReference type="NCBI Taxonomy" id="5694"/>
    <lineage>
        <taxon>Eukaryota</taxon>
        <taxon>Discoba</taxon>
        <taxon>Euglenozoa</taxon>
        <taxon>Kinetoplastea</taxon>
        <taxon>Metakinetoplastina</taxon>
        <taxon>Trypanosomatida</taxon>
        <taxon>Trypanosomatidae</taxon>
        <taxon>Trypanosoma</taxon>
    </lineage>
</organism>
<dbReference type="RefSeq" id="XP_067078520.1">
    <property type="nucleotide sequence ID" value="XM_067222419.1"/>
</dbReference>
<accession>A0A1G4I5H9</accession>
<dbReference type="Gene3D" id="3.40.50.720">
    <property type="entry name" value="NAD(P)-binding Rossmann-like Domain"/>
    <property type="match status" value="1"/>
</dbReference>
<name>A0A1G4I5H9_TRYEQ</name>
<reference evidence="3" key="1">
    <citation type="submission" date="2016-09" db="EMBL/GenBank/DDBJ databases">
        <authorList>
            <person name="Hebert L."/>
            <person name="Moumen B."/>
        </authorList>
    </citation>
    <scope>NUCLEOTIDE SEQUENCE [LARGE SCALE GENOMIC DNA]</scope>
    <source>
        <strain evidence="3">OVI</strain>
    </source>
</reference>
<feature type="domain" description="RCK N-terminal" evidence="2">
    <location>
        <begin position="162"/>
        <end position="221"/>
    </location>
</feature>